<dbReference type="GO" id="GO:0006564">
    <property type="term" value="P:L-serine biosynthetic process"/>
    <property type="evidence" value="ECO:0007669"/>
    <property type="project" value="UniProtKB-UniRule"/>
</dbReference>
<dbReference type="GO" id="GO:0030170">
    <property type="term" value="F:pyridoxal phosphate binding"/>
    <property type="evidence" value="ECO:0007669"/>
    <property type="project" value="UniProtKB-UniRule"/>
</dbReference>
<comment type="subcellular location">
    <subcellularLocation>
        <location evidence="12">Cytoplasm</location>
    </subcellularLocation>
</comment>
<evidence type="ECO:0000256" key="4">
    <source>
        <dbReference type="ARBA" id="ARBA00022576"/>
    </source>
</evidence>
<dbReference type="PROSITE" id="PS00595">
    <property type="entry name" value="AA_TRANSFER_CLASS_5"/>
    <property type="match status" value="1"/>
</dbReference>
<dbReference type="Pfam" id="PF00266">
    <property type="entry name" value="Aminotran_5"/>
    <property type="match status" value="1"/>
</dbReference>
<evidence type="ECO:0000256" key="12">
    <source>
        <dbReference type="HAMAP-Rule" id="MF_00160"/>
    </source>
</evidence>
<comment type="cofactor">
    <cofactor evidence="12">
        <name>pyridoxal 5'-phosphate</name>
        <dbReference type="ChEBI" id="CHEBI:597326"/>
    </cofactor>
    <text evidence="12">Binds 1 pyridoxal phosphate per subunit.</text>
</comment>
<evidence type="ECO:0000256" key="1">
    <source>
        <dbReference type="ARBA" id="ARBA00004915"/>
    </source>
</evidence>
<dbReference type="NCBIfam" id="NF003764">
    <property type="entry name" value="PRK05355.1"/>
    <property type="match status" value="1"/>
</dbReference>
<feature type="binding site" evidence="12">
    <location>
        <position position="101"/>
    </location>
    <ligand>
        <name>pyridoxal 5'-phosphate</name>
        <dbReference type="ChEBI" id="CHEBI:597326"/>
    </ligand>
</feature>
<dbReference type="GO" id="GO:0004648">
    <property type="term" value="F:O-phospho-L-serine:2-oxoglutarate aminotransferase activity"/>
    <property type="evidence" value="ECO:0007669"/>
    <property type="project" value="UniProtKB-UniRule"/>
</dbReference>
<feature type="domain" description="Aminotransferase class V" evidence="14">
    <location>
        <begin position="5"/>
        <end position="345"/>
    </location>
</feature>
<dbReference type="GO" id="GO:0005737">
    <property type="term" value="C:cytoplasm"/>
    <property type="evidence" value="ECO:0007669"/>
    <property type="project" value="UniProtKB-SubCell"/>
</dbReference>
<dbReference type="InterPro" id="IPR015424">
    <property type="entry name" value="PyrdxlP-dep_Trfase"/>
</dbReference>
<feature type="binding site" evidence="12">
    <location>
        <position position="41"/>
    </location>
    <ligand>
        <name>L-glutamate</name>
        <dbReference type="ChEBI" id="CHEBI:29985"/>
    </ligand>
</feature>
<name>A0A923T8L5_9BACT</name>
<comment type="caution">
    <text evidence="15">The sequence shown here is derived from an EMBL/GenBank/DDBJ whole genome shotgun (WGS) entry which is preliminary data.</text>
</comment>
<keyword evidence="6 12" id="KW-0808">Transferase</keyword>
<reference evidence="15" key="1">
    <citation type="submission" date="2020-08" db="EMBL/GenBank/DDBJ databases">
        <title>Lewinella bacteria from marine environments.</title>
        <authorList>
            <person name="Zhong Y."/>
        </authorList>
    </citation>
    <scope>NUCLEOTIDE SEQUENCE</scope>
    <source>
        <strain evidence="15">KCTC 42187</strain>
    </source>
</reference>
<dbReference type="InterPro" id="IPR020578">
    <property type="entry name" value="Aminotrans_V_PyrdxlP_BS"/>
</dbReference>
<comment type="catalytic activity">
    <reaction evidence="10 12">
        <text>4-(phosphooxy)-L-threonine + 2-oxoglutarate = (R)-3-hydroxy-2-oxo-4-phosphooxybutanoate + L-glutamate</text>
        <dbReference type="Rhea" id="RHEA:16573"/>
        <dbReference type="ChEBI" id="CHEBI:16810"/>
        <dbReference type="ChEBI" id="CHEBI:29985"/>
        <dbReference type="ChEBI" id="CHEBI:58452"/>
        <dbReference type="ChEBI" id="CHEBI:58538"/>
        <dbReference type="EC" id="2.6.1.52"/>
    </reaction>
</comment>
<evidence type="ECO:0000256" key="5">
    <source>
        <dbReference type="ARBA" id="ARBA00022605"/>
    </source>
</evidence>
<evidence type="ECO:0000256" key="10">
    <source>
        <dbReference type="ARBA" id="ARBA00047630"/>
    </source>
</evidence>
<keyword evidence="16" id="KW-1185">Reference proteome</keyword>
<evidence type="ECO:0000256" key="13">
    <source>
        <dbReference type="RuleBase" id="RU004505"/>
    </source>
</evidence>
<gene>
    <name evidence="12 15" type="primary">serC</name>
    <name evidence="15" type="ORF">H9S92_11050</name>
</gene>
<dbReference type="SUPFAM" id="SSF53383">
    <property type="entry name" value="PLP-dependent transferases"/>
    <property type="match status" value="1"/>
</dbReference>
<dbReference type="InterPro" id="IPR022278">
    <property type="entry name" value="Pser_aminoTfrase"/>
</dbReference>
<evidence type="ECO:0000313" key="16">
    <source>
        <dbReference type="Proteomes" id="UP000650081"/>
    </source>
</evidence>
<keyword evidence="9 12" id="KW-0718">Serine biosynthesis</keyword>
<keyword evidence="8 12" id="KW-0664">Pyridoxine biosynthesis</keyword>
<keyword evidence="5 12" id="KW-0028">Amino-acid biosynthesis</keyword>
<accession>A0A923T8L5</accession>
<feature type="binding site" evidence="12">
    <location>
        <position position="149"/>
    </location>
    <ligand>
        <name>pyridoxal 5'-phosphate</name>
        <dbReference type="ChEBI" id="CHEBI:597326"/>
    </ligand>
</feature>
<dbReference type="EMBL" id="JACSIT010000100">
    <property type="protein sequence ID" value="MBC6994704.1"/>
    <property type="molecule type" value="Genomic_DNA"/>
</dbReference>
<dbReference type="FunFam" id="3.90.1150.10:FF:000006">
    <property type="entry name" value="Phosphoserine aminotransferase"/>
    <property type="match status" value="1"/>
</dbReference>
<evidence type="ECO:0000256" key="2">
    <source>
        <dbReference type="ARBA" id="ARBA00005099"/>
    </source>
</evidence>
<dbReference type="InterPro" id="IPR015421">
    <property type="entry name" value="PyrdxlP-dep_Trfase_major"/>
</dbReference>
<dbReference type="GO" id="GO:0008615">
    <property type="term" value="P:pyridoxine biosynthetic process"/>
    <property type="evidence" value="ECO:0007669"/>
    <property type="project" value="UniProtKB-UniRule"/>
</dbReference>
<feature type="binding site" evidence="12">
    <location>
        <position position="168"/>
    </location>
    <ligand>
        <name>pyridoxal 5'-phosphate</name>
        <dbReference type="ChEBI" id="CHEBI:597326"/>
    </ligand>
</feature>
<comment type="pathway">
    <text evidence="1 12">Cofactor biosynthesis; pyridoxine 5'-phosphate biosynthesis; pyridoxine 5'-phosphate from D-erythrose 4-phosphate: step 3/5.</text>
</comment>
<keyword evidence="12" id="KW-0963">Cytoplasm</keyword>
<dbReference type="FunFam" id="3.40.640.10:FF:000010">
    <property type="entry name" value="Phosphoserine aminotransferase"/>
    <property type="match status" value="1"/>
</dbReference>
<comment type="similarity">
    <text evidence="3 12">Belongs to the class-V pyridoxal-phosphate-dependent aminotransferase family. SerC subfamily.</text>
</comment>
<keyword evidence="4 12" id="KW-0032">Aminotransferase</keyword>
<feature type="binding site" evidence="12">
    <location>
        <position position="191"/>
    </location>
    <ligand>
        <name>pyridoxal 5'-phosphate</name>
        <dbReference type="ChEBI" id="CHEBI:597326"/>
    </ligand>
</feature>
<dbReference type="Gene3D" id="3.90.1150.10">
    <property type="entry name" value="Aspartate Aminotransferase, domain 1"/>
    <property type="match status" value="1"/>
</dbReference>
<dbReference type="NCBIfam" id="TIGR01364">
    <property type="entry name" value="serC_1"/>
    <property type="match status" value="1"/>
</dbReference>
<dbReference type="PANTHER" id="PTHR43247">
    <property type="entry name" value="PHOSPHOSERINE AMINOTRANSFERASE"/>
    <property type="match status" value="1"/>
</dbReference>
<feature type="binding site" evidence="12">
    <location>
        <begin position="233"/>
        <end position="234"/>
    </location>
    <ligand>
        <name>pyridoxal 5'-phosphate</name>
        <dbReference type="ChEBI" id="CHEBI:597326"/>
    </ligand>
</feature>
<comment type="caution">
    <text evidence="12">Lacks conserved residue(s) required for the propagation of feature annotation.</text>
</comment>
<evidence type="ECO:0000256" key="9">
    <source>
        <dbReference type="ARBA" id="ARBA00023299"/>
    </source>
</evidence>
<feature type="binding site" evidence="12">
    <location>
        <begin position="75"/>
        <end position="76"/>
    </location>
    <ligand>
        <name>pyridoxal 5'-phosphate</name>
        <dbReference type="ChEBI" id="CHEBI:597326"/>
    </ligand>
</feature>
<dbReference type="PANTHER" id="PTHR43247:SF1">
    <property type="entry name" value="PHOSPHOSERINE AMINOTRANSFERASE"/>
    <property type="match status" value="1"/>
</dbReference>
<evidence type="ECO:0000256" key="7">
    <source>
        <dbReference type="ARBA" id="ARBA00022898"/>
    </source>
</evidence>
<dbReference type="RefSeq" id="WP_187466769.1">
    <property type="nucleotide sequence ID" value="NZ_JACSIT010000100.1"/>
</dbReference>
<dbReference type="Proteomes" id="UP000650081">
    <property type="component" value="Unassembled WGS sequence"/>
</dbReference>
<evidence type="ECO:0000256" key="11">
    <source>
        <dbReference type="ARBA" id="ARBA00049007"/>
    </source>
</evidence>
<evidence type="ECO:0000259" key="14">
    <source>
        <dbReference type="Pfam" id="PF00266"/>
    </source>
</evidence>
<sequence>MKKHNFSAGPAILPASVIKEAAAGVLELDGIGMSILEISHRSAEFIAIAAEAESLARELLQIPADYAVLFLSGGASGQFSMSAMNLLNENQSAGYLDTGTWSSKAIKEAKAFGKVQVLASSKDQNYNYIPTGYDIPAGLRYVHVTSNNTIFGTQLREFPTTDAPLVADMSSDIFSRRIPLEKFGLIYAGAQKNMGPAGVTLVIVRKDLLGQVDRHLPSMLDYRIHIENESMFNTPPVYPIYVSMLTMRWVKAQGGLEAMERHNEAKAKLLYDEIERNPRFQCTVPNPQDRSLMNVTFVCTDDADTKPFLAAAEAAGCDGIKGHRSVGGFRASIYNSMPLESVQVLVDVMKNF</sequence>
<feature type="modified residue" description="N6-(pyridoxal phosphate)lysine" evidence="12">
    <location>
        <position position="192"/>
    </location>
</feature>
<dbReference type="PIRSF" id="PIRSF000525">
    <property type="entry name" value="SerC"/>
    <property type="match status" value="1"/>
</dbReference>
<dbReference type="InterPro" id="IPR000192">
    <property type="entry name" value="Aminotrans_V_dom"/>
</dbReference>
<evidence type="ECO:0000256" key="6">
    <source>
        <dbReference type="ARBA" id="ARBA00022679"/>
    </source>
</evidence>
<dbReference type="EC" id="2.6.1.52" evidence="12"/>
<keyword evidence="7 12" id="KW-0663">Pyridoxal phosphate</keyword>
<evidence type="ECO:0000313" key="15">
    <source>
        <dbReference type="EMBL" id="MBC6994704.1"/>
    </source>
</evidence>
<protein>
    <recommendedName>
        <fullName evidence="12">Phosphoserine aminotransferase</fullName>
        <ecNumber evidence="12">2.6.1.52</ecNumber>
    </recommendedName>
    <alternativeName>
        <fullName evidence="12">Phosphohydroxythreonine aminotransferase</fullName>
        <shortName evidence="12">PSAT</shortName>
    </alternativeName>
</protein>
<dbReference type="Gene3D" id="3.40.640.10">
    <property type="entry name" value="Type I PLP-dependent aspartate aminotransferase-like (Major domain)"/>
    <property type="match status" value="1"/>
</dbReference>
<comment type="function">
    <text evidence="12">Catalyzes the reversible conversion of 3-phosphohydroxypyruvate to phosphoserine and of 3-hydroxy-2-oxo-4-phosphonooxybutanoate to phosphohydroxythreonine.</text>
</comment>
<comment type="subunit">
    <text evidence="12">Homodimer.</text>
</comment>
<proteinExistence type="inferred from homology"/>
<evidence type="ECO:0000256" key="3">
    <source>
        <dbReference type="ARBA" id="ARBA00006904"/>
    </source>
</evidence>
<comment type="catalytic activity">
    <reaction evidence="11 12 13">
        <text>O-phospho-L-serine + 2-oxoglutarate = 3-phosphooxypyruvate + L-glutamate</text>
        <dbReference type="Rhea" id="RHEA:14329"/>
        <dbReference type="ChEBI" id="CHEBI:16810"/>
        <dbReference type="ChEBI" id="CHEBI:18110"/>
        <dbReference type="ChEBI" id="CHEBI:29985"/>
        <dbReference type="ChEBI" id="CHEBI:57524"/>
        <dbReference type="EC" id="2.6.1.52"/>
    </reaction>
</comment>
<evidence type="ECO:0000256" key="8">
    <source>
        <dbReference type="ARBA" id="ARBA00023096"/>
    </source>
</evidence>
<dbReference type="InterPro" id="IPR015422">
    <property type="entry name" value="PyrdxlP-dep_Trfase_small"/>
</dbReference>
<dbReference type="AlphaFoldDB" id="A0A923T8L5"/>
<organism evidence="15 16">
    <name type="scientific">Neolewinella lacunae</name>
    <dbReference type="NCBI Taxonomy" id="1517758"/>
    <lineage>
        <taxon>Bacteria</taxon>
        <taxon>Pseudomonadati</taxon>
        <taxon>Bacteroidota</taxon>
        <taxon>Saprospiria</taxon>
        <taxon>Saprospirales</taxon>
        <taxon>Lewinellaceae</taxon>
        <taxon>Neolewinella</taxon>
    </lineage>
</organism>
<dbReference type="HAMAP" id="MF_00160">
    <property type="entry name" value="SerC_aminotrans_5"/>
    <property type="match status" value="1"/>
</dbReference>
<comment type="pathway">
    <text evidence="2 12 13">Amino-acid biosynthesis; L-serine biosynthesis; L-serine from 3-phospho-D-glycerate: step 2/3.</text>
</comment>